<name>V6DF09_9BACT</name>
<dbReference type="STRING" id="673862.BABL1_gene_833"/>
<evidence type="ECO:0000313" key="2">
    <source>
        <dbReference type="EMBL" id="CDK30139.1"/>
    </source>
</evidence>
<dbReference type="Proteomes" id="UP000018769">
    <property type="component" value="Chromosome I"/>
</dbReference>
<accession>V6DF09</accession>
<evidence type="ECO:0000313" key="3">
    <source>
        <dbReference type="Proteomes" id="UP000018769"/>
    </source>
</evidence>
<protein>
    <submittedName>
        <fullName evidence="2">Uncharacterized protein</fullName>
    </submittedName>
</protein>
<keyword evidence="3" id="KW-1185">Reference proteome</keyword>
<dbReference type="AlphaFoldDB" id="V6DF09"/>
<proteinExistence type="predicted"/>
<sequence>MKNKILILLIITANYANLCHSQSDLLRGYVHNQIHESSIPEYKEFNEKIKKLFQIQNHSNVQQKESMIKDIRNFGNNLIEKLNRQLNDSKLDLTKSERKTIAEVIEKIKEKLKKLVKKI</sequence>
<dbReference type="RefSeq" id="WP_023790921.1">
    <property type="nucleotide sequence ID" value="NC_023003.1"/>
</dbReference>
<keyword evidence="1" id="KW-0175">Coiled coil</keyword>
<feature type="coiled-coil region" evidence="1">
    <location>
        <begin position="79"/>
        <end position="118"/>
    </location>
</feature>
<gene>
    <name evidence="2" type="ORF">BABL1_gene_833</name>
</gene>
<reference evidence="2 3" key="1">
    <citation type="journal article" date="2015" name="Biol. Direct">
        <title>Babela massiliensis, a representative of a widespread bacterial phylum with unusual adaptations to parasitism in amoebae.</title>
        <authorList>
            <person name="Pagnier I."/>
            <person name="Yutin N."/>
            <person name="Croce O."/>
            <person name="Makarova K.S."/>
            <person name="Wolf Y.I."/>
            <person name="Benamar S."/>
            <person name="Raoult D."/>
            <person name="Koonin E.V."/>
            <person name="La Scola B."/>
        </authorList>
    </citation>
    <scope>NUCLEOTIDE SEQUENCE [LARGE SCALE GENOMIC DNA]</scope>
    <source>
        <strain evidence="3">BABL1</strain>
    </source>
</reference>
<organism evidence="2 3">
    <name type="scientific">Candidatus Babela massiliensis</name>
    <dbReference type="NCBI Taxonomy" id="673862"/>
    <lineage>
        <taxon>Bacteria</taxon>
        <taxon>Candidatus Babelota</taxon>
        <taxon>Candidatus Babeliae</taxon>
        <taxon>Candidatus Babeliales</taxon>
        <taxon>Candidatus Babeliaceae</taxon>
        <taxon>Candidatus Babela</taxon>
    </lineage>
</organism>
<dbReference type="HOGENOM" id="CLU_2057057_0_0_7"/>
<dbReference type="EMBL" id="HG793133">
    <property type="protein sequence ID" value="CDK30139.1"/>
    <property type="molecule type" value="Genomic_DNA"/>
</dbReference>
<evidence type="ECO:0000256" key="1">
    <source>
        <dbReference type="SAM" id="Coils"/>
    </source>
</evidence>
<dbReference type="KEGG" id="dpb:BABL1_gene_833"/>